<keyword evidence="7 10" id="KW-0411">Iron-sulfur</keyword>
<keyword evidence="10" id="KW-0238">DNA-binding</keyword>
<dbReference type="eggNOG" id="COG0177">
    <property type="taxonomic scope" value="Bacteria"/>
</dbReference>
<dbReference type="EMBL" id="CP002116">
    <property type="protein sequence ID" value="ADK81881.1"/>
    <property type="molecule type" value="Genomic_DNA"/>
</dbReference>
<dbReference type="InterPro" id="IPR023170">
    <property type="entry name" value="HhH_base_excis_C"/>
</dbReference>
<keyword evidence="2 10" id="KW-0004">4Fe-4S</keyword>
<evidence type="ECO:0000256" key="9">
    <source>
        <dbReference type="ARBA" id="ARBA00023295"/>
    </source>
</evidence>
<dbReference type="GO" id="GO:0003677">
    <property type="term" value="F:DNA binding"/>
    <property type="evidence" value="ECO:0007669"/>
    <property type="project" value="UniProtKB-UniRule"/>
</dbReference>
<keyword evidence="3 10" id="KW-0479">Metal-binding</keyword>
<dbReference type="InterPro" id="IPR011257">
    <property type="entry name" value="DNA_glycosylase"/>
</dbReference>
<gene>
    <name evidence="10" type="primary">nth</name>
    <name evidence="12" type="ordered locus">Spirs_2777</name>
</gene>
<dbReference type="InterPro" id="IPR004035">
    <property type="entry name" value="Endouclease-III_FeS-bd_BS"/>
</dbReference>
<dbReference type="InterPro" id="IPR003651">
    <property type="entry name" value="Endonuclease3_FeS-loop_motif"/>
</dbReference>
<keyword evidence="10 12" id="KW-0456">Lyase</keyword>
<proteinExistence type="inferred from homology"/>
<dbReference type="KEGG" id="ssm:Spirs_2777"/>
<feature type="binding site" evidence="10">
    <location>
        <position position="188"/>
    </location>
    <ligand>
        <name>[4Fe-4S] cluster</name>
        <dbReference type="ChEBI" id="CHEBI:49883"/>
    </ligand>
</feature>
<sequence>MNRDLLSAMVVERLLQAWPKAETLLRHDNCYQLMIAVILSSRTTDAQVNVVTEKLFRRFPDAKSLAEADGEEVEDLIHSVGFYRVKARHIVAAAAALLEKFDGSVPESMEELLMIPGLGRKGANVVLGDCFGKPAIIVDTHFGRVVRRIGLSDSENPAIVEREVKSLIPSADQTDFSMAANLHGRYVCLSRNPRCSECVVQDVCRYFSDRNRSSDDR</sequence>
<dbReference type="HOGENOM" id="CLU_012862_3_3_12"/>
<evidence type="ECO:0000256" key="7">
    <source>
        <dbReference type="ARBA" id="ARBA00023014"/>
    </source>
</evidence>
<feature type="binding site" evidence="10">
    <location>
        <position position="204"/>
    </location>
    <ligand>
        <name>[4Fe-4S] cluster</name>
        <dbReference type="ChEBI" id="CHEBI:49883"/>
    </ligand>
</feature>
<organism evidence="12 13">
    <name type="scientific">Sediminispirochaeta smaragdinae (strain DSM 11293 / JCM 15392 / SEBR 4228)</name>
    <name type="common">Spirochaeta smaragdinae</name>
    <dbReference type="NCBI Taxonomy" id="573413"/>
    <lineage>
        <taxon>Bacteria</taxon>
        <taxon>Pseudomonadati</taxon>
        <taxon>Spirochaetota</taxon>
        <taxon>Spirochaetia</taxon>
        <taxon>Spirochaetales</taxon>
        <taxon>Spirochaetaceae</taxon>
        <taxon>Sediminispirochaeta</taxon>
    </lineage>
</organism>
<dbReference type="Pfam" id="PF00730">
    <property type="entry name" value="HhH-GPD"/>
    <property type="match status" value="1"/>
</dbReference>
<dbReference type="SMART" id="SM00525">
    <property type="entry name" value="FES"/>
    <property type="match status" value="1"/>
</dbReference>
<comment type="cofactor">
    <cofactor evidence="10">
        <name>[4Fe-4S] cluster</name>
        <dbReference type="ChEBI" id="CHEBI:49883"/>
    </cofactor>
    <text evidence="10">Binds 1 [4Fe-4S] cluster.</text>
</comment>
<dbReference type="Gene3D" id="1.10.340.30">
    <property type="entry name" value="Hypothetical protein, domain 2"/>
    <property type="match status" value="1"/>
</dbReference>
<keyword evidence="9 10" id="KW-0326">Glycosidase</keyword>
<evidence type="ECO:0000256" key="4">
    <source>
        <dbReference type="ARBA" id="ARBA00022763"/>
    </source>
</evidence>
<reference evidence="12 13" key="1">
    <citation type="journal article" date="2010" name="Stand. Genomic Sci.">
        <title>Complete genome sequence of Spirochaeta smaragdinae type strain (SEBR 4228).</title>
        <authorList>
            <person name="Mavromatis K."/>
            <person name="Yasawong M."/>
            <person name="Chertkov O."/>
            <person name="Lapidus A."/>
            <person name="Lucas S."/>
            <person name="Nolan M."/>
            <person name="Del Rio T.G."/>
            <person name="Tice H."/>
            <person name="Cheng J.F."/>
            <person name="Pitluck S."/>
            <person name="Liolios K."/>
            <person name="Ivanova N."/>
            <person name="Tapia R."/>
            <person name="Han C."/>
            <person name="Bruce D."/>
            <person name="Goodwin L."/>
            <person name="Pati A."/>
            <person name="Chen A."/>
            <person name="Palaniappan K."/>
            <person name="Land M."/>
            <person name="Hauser L."/>
            <person name="Chang Y.J."/>
            <person name="Jeffries C.D."/>
            <person name="Detter J.C."/>
            <person name="Rohde M."/>
            <person name="Brambilla E."/>
            <person name="Spring S."/>
            <person name="Goker M."/>
            <person name="Sikorski J."/>
            <person name="Woyke T."/>
            <person name="Bristow J."/>
            <person name="Eisen J.A."/>
            <person name="Markowitz V."/>
            <person name="Hugenholtz P."/>
            <person name="Klenk H.P."/>
            <person name="Kyrpides N.C."/>
        </authorList>
    </citation>
    <scope>NUCLEOTIDE SEQUENCE [LARGE SCALE GENOMIC DNA]</scope>
    <source>
        <strain evidence="13">DSM 11293 / JCM 15392 / SEBR 4228</strain>
    </source>
</reference>
<dbReference type="PIRSF" id="PIRSF001435">
    <property type="entry name" value="Nth"/>
    <property type="match status" value="1"/>
</dbReference>
<evidence type="ECO:0000259" key="11">
    <source>
        <dbReference type="SMART" id="SM00478"/>
    </source>
</evidence>
<dbReference type="PROSITE" id="PS00764">
    <property type="entry name" value="ENDONUCLEASE_III_1"/>
    <property type="match status" value="1"/>
</dbReference>
<dbReference type="NCBIfam" id="TIGR01083">
    <property type="entry name" value="nth"/>
    <property type="match status" value="1"/>
</dbReference>
<evidence type="ECO:0000256" key="5">
    <source>
        <dbReference type="ARBA" id="ARBA00022801"/>
    </source>
</evidence>
<dbReference type="HAMAP" id="MF_00942">
    <property type="entry name" value="Nth"/>
    <property type="match status" value="1"/>
</dbReference>
<dbReference type="GO" id="GO:0140078">
    <property type="term" value="F:class I DNA-(apurinic or apyrimidinic site) endonuclease activity"/>
    <property type="evidence" value="ECO:0007669"/>
    <property type="project" value="UniProtKB-EC"/>
</dbReference>
<dbReference type="SUPFAM" id="SSF48150">
    <property type="entry name" value="DNA-glycosylase"/>
    <property type="match status" value="1"/>
</dbReference>
<dbReference type="STRING" id="573413.Spirs_2777"/>
<accession>E1R8X4</accession>
<dbReference type="Gene3D" id="1.10.1670.10">
    <property type="entry name" value="Helix-hairpin-Helix base-excision DNA repair enzymes (C-terminal)"/>
    <property type="match status" value="1"/>
</dbReference>
<dbReference type="GO" id="GO:0046872">
    <property type="term" value="F:metal ion binding"/>
    <property type="evidence" value="ECO:0007669"/>
    <property type="project" value="UniProtKB-KW"/>
</dbReference>
<keyword evidence="12" id="KW-0255">Endonuclease</keyword>
<dbReference type="RefSeq" id="WP_013255342.1">
    <property type="nucleotide sequence ID" value="NC_014364.1"/>
</dbReference>
<evidence type="ECO:0000256" key="2">
    <source>
        <dbReference type="ARBA" id="ARBA00022485"/>
    </source>
</evidence>
<evidence type="ECO:0000256" key="3">
    <source>
        <dbReference type="ARBA" id="ARBA00022723"/>
    </source>
</evidence>
<dbReference type="CDD" id="cd00056">
    <property type="entry name" value="ENDO3c"/>
    <property type="match status" value="1"/>
</dbReference>
<feature type="domain" description="HhH-GPD" evidence="11">
    <location>
        <begin position="39"/>
        <end position="186"/>
    </location>
</feature>
<protein>
    <recommendedName>
        <fullName evidence="10">Endonuclease III</fullName>
        <ecNumber evidence="10">4.2.99.18</ecNumber>
    </recommendedName>
    <alternativeName>
        <fullName evidence="10">DNA-(apurinic or apyrimidinic site) lyase</fullName>
    </alternativeName>
</protein>
<name>E1R8X4_SEDSS</name>
<dbReference type="FunFam" id="1.10.340.30:FF:000001">
    <property type="entry name" value="Endonuclease III"/>
    <property type="match status" value="1"/>
</dbReference>
<dbReference type="Proteomes" id="UP000002318">
    <property type="component" value="Chromosome"/>
</dbReference>
<keyword evidence="8 10" id="KW-0234">DNA repair</keyword>
<feature type="binding site" evidence="10">
    <location>
        <position position="198"/>
    </location>
    <ligand>
        <name>[4Fe-4S] cluster</name>
        <dbReference type="ChEBI" id="CHEBI:49883"/>
    </ligand>
</feature>
<dbReference type="SMART" id="SM00478">
    <property type="entry name" value="ENDO3c"/>
    <property type="match status" value="1"/>
</dbReference>
<dbReference type="PANTHER" id="PTHR10359:SF18">
    <property type="entry name" value="ENDONUCLEASE III"/>
    <property type="match status" value="1"/>
</dbReference>
<evidence type="ECO:0000256" key="6">
    <source>
        <dbReference type="ARBA" id="ARBA00023004"/>
    </source>
</evidence>
<evidence type="ECO:0000313" key="12">
    <source>
        <dbReference type="EMBL" id="ADK81881.1"/>
    </source>
</evidence>
<dbReference type="OrthoDB" id="9800977at2"/>
<dbReference type="InterPro" id="IPR003265">
    <property type="entry name" value="HhH-GPD_domain"/>
</dbReference>
<evidence type="ECO:0000313" key="13">
    <source>
        <dbReference type="Proteomes" id="UP000002318"/>
    </source>
</evidence>
<dbReference type="Pfam" id="PF10576">
    <property type="entry name" value="EndIII_4Fe-2S"/>
    <property type="match status" value="1"/>
</dbReference>
<dbReference type="InterPro" id="IPR005759">
    <property type="entry name" value="Nth"/>
</dbReference>
<dbReference type="PANTHER" id="PTHR10359">
    <property type="entry name" value="A/G-SPECIFIC ADENINE GLYCOSYLASE/ENDONUCLEASE III"/>
    <property type="match status" value="1"/>
</dbReference>
<comment type="similarity">
    <text evidence="1 10">Belongs to the Nth/MutY family.</text>
</comment>
<dbReference type="GO" id="GO:0051539">
    <property type="term" value="F:4 iron, 4 sulfur cluster binding"/>
    <property type="evidence" value="ECO:0007669"/>
    <property type="project" value="UniProtKB-UniRule"/>
</dbReference>
<comment type="function">
    <text evidence="10">DNA repair enzyme that has both DNA N-glycosylase activity and AP-lyase activity. The DNA N-glycosylase activity releases various damaged pyrimidines from DNA by cleaving the N-glycosidic bond, leaving an AP (apurinic/apyrimidinic) site. The AP-lyase activity cleaves the phosphodiester bond 3' to the AP site by a beta-elimination, leaving a 3'-terminal unsaturated sugar and a product with a terminal 5'-phosphate.</text>
</comment>
<keyword evidence="13" id="KW-1185">Reference proteome</keyword>
<evidence type="ECO:0000256" key="10">
    <source>
        <dbReference type="HAMAP-Rule" id="MF_00942"/>
    </source>
</evidence>
<evidence type="ECO:0000256" key="1">
    <source>
        <dbReference type="ARBA" id="ARBA00008343"/>
    </source>
</evidence>
<evidence type="ECO:0000256" key="8">
    <source>
        <dbReference type="ARBA" id="ARBA00023204"/>
    </source>
</evidence>
<keyword evidence="5 10" id="KW-0378">Hydrolase</keyword>
<feature type="binding site" evidence="10">
    <location>
        <position position="195"/>
    </location>
    <ligand>
        <name>[4Fe-4S] cluster</name>
        <dbReference type="ChEBI" id="CHEBI:49883"/>
    </ligand>
</feature>
<keyword evidence="4 10" id="KW-0227">DNA damage</keyword>
<dbReference type="GO" id="GO:0019104">
    <property type="term" value="F:DNA N-glycosylase activity"/>
    <property type="evidence" value="ECO:0007669"/>
    <property type="project" value="UniProtKB-UniRule"/>
</dbReference>
<dbReference type="EC" id="4.2.99.18" evidence="10"/>
<dbReference type="AlphaFoldDB" id="E1R8X4"/>
<keyword evidence="12" id="KW-0540">Nuclease</keyword>
<comment type="catalytic activity">
    <reaction evidence="10">
        <text>2'-deoxyribonucleotide-(2'-deoxyribose 5'-phosphate)-2'-deoxyribonucleotide-DNA = a 3'-end 2'-deoxyribonucleotide-(2,3-dehydro-2,3-deoxyribose 5'-phosphate)-DNA + a 5'-end 5'-phospho-2'-deoxyribonucleoside-DNA + H(+)</text>
        <dbReference type="Rhea" id="RHEA:66592"/>
        <dbReference type="Rhea" id="RHEA-COMP:13180"/>
        <dbReference type="Rhea" id="RHEA-COMP:16897"/>
        <dbReference type="Rhea" id="RHEA-COMP:17067"/>
        <dbReference type="ChEBI" id="CHEBI:15378"/>
        <dbReference type="ChEBI" id="CHEBI:136412"/>
        <dbReference type="ChEBI" id="CHEBI:157695"/>
        <dbReference type="ChEBI" id="CHEBI:167181"/>
        <dbReference type="EC" id="4.2.99.18"/>
    </reaction>
</comment>
<keyword evidence="6 10" id="KW-0408">Iron</keyword>
<dbReference type="GO" id="GO:0006285">
    <property type="term" value="P:base-excision repair, AP site formation"/>
    <property type="evidence" value="ECO:0007669"/>
    <property type="project" value="TreeGrafter"/>
</dbReference>